<organism evidence="2 3">
    <name type="scientific">Rhodopirellula halodulae</name>
    <dbReference type="NCBI Taxonomy" id="2894198"/>
    <lineage>
        <taxon>Bacteria</taxon>
        <taxon>Pseudomonadati</taxon>
        <taxon>Planctomycetota</taxon>
        <taxon>Planctomycetia</taxon>
        <taxon>Pirellulales</taxon>
        <taxon>Pirellulaceae</taxon>
        <taxon>Rhodopirellula</taxon>
    </lineage>
</organism>
<evidence type="ECO:0000256" key="1">
    <source>
        <dbReference type="SAM" id="SignalP"/>
    </source>
</evidence>
<proteinExistence type="predicted"/>
<dbReference type="PANTHER" id="PTHR35532">
    <property type="entry name" value="SIMILAR TO POLYHYDROXYALKANOATE DEPOLYMERASE"/>
    <property type="match status" value="1"/>
</dbReference>
<dbReference type="InterPro" id="IPR029058">
    <property type="entry name" value="AB_hydrolase_fold"/>
</dbReference>
<dbReference type="EMBL" id="JAJKFW010000012">
    <property type="protein sequence ID" value="MCC9641758.1"/>
    <property type="molecule type" value="Genomic_DNA"/>
</dbReference>
<dbReference type="SUPFAM" id="SSF53474">
    <property type="entry name" value="alpha/beta-Hydrolases"/>
    <property type="match status" value="1"/>
</dbReference>
<evidence type="ECO:0000313" key="3">
    <source>
        <dbReference type="Proteomes" id="UP001430306"/>
    </source>
</evidence>
<name>A0ABS8NFX2_9BACT</name>
<feature type="signal peptide" evidence="1">
    <location>
        <begin position="1"/>
        <end position="30"/>
    </location>
</feature>
<dbReference type="Gene3D" id="3.40.50.1820">
    <property type="entry name" value="alpha/beta hydrolase"/>
    <property type="match status" value="1"/>
</dbReference>
<comment type="caution">
    <text evidence="2">The sequence shown here is derived from an EMBL/GenBank/DDBJ whole genome shotgun (WGS) entry which is preliminary data.</text>
</comment>
<keyword evidence="1" id="KW-0732">Signal</keyword>
<gene>
    <name evidence="2" type="ORF">LOC71_05690</name>
</gene>
<feature type="chain" id="PRO_5046584062" description="Carbohydrate-binding domain-containing protein" evidence="1">
    <location>
        <begin position="31"/>
        <end position="697"/>
    </location>
</feature>
<dbReference type="CDD" id="cd09620">
    <property type="entry name" value="CBM9_like_3"/>
    <property type="match status" value="1"/>
</dbReference>
<dbReference type="Gene3D" id="2.60.40.1190">
    <property type="match status" value="1"/>
</dbReference>
<sequence length="697" mass="79106">MNWSLVTRIHAMWILVAVFLALPASSRPFAAETTAASETDSSEAVQALHKFLDDHQTESFQAVAQKPWSSTHLTRADVARARDLLAEARKKVLRRTRAGEMKDRVLTLGDQRMPFEYQVFGERPDNGRSLFLSLHGGGGAPKTVNDQQWENQKRLYRPQEGVYVAPRAPTDTWNLWHQGHIDPMFVRLIENMVALEDVNPNRVYVMGYSAGGDGVYQLAPRMSDRWAAAAMMAGHPNETSPLGLRNVPFALQMGGRDAAYKRNQIAADWKDQLAKLREEDPDGYEHFVKIYPNKGHWMDREDAVAVPWMAKHTRNVTPSKIVWVQDDVLHSHSYWLGVDKANATAGDVLRASVSDQTIELESNDVSEVEVFLDDRFIDLDQPIKIVGNGQTVFEGHVHRTIATLVQSLEQRSDTELAFPSRVTVTLPKPFPQSLVPEEDLPRYVAAKTDQMLLIDGELNEEAWRMARKTTPFVDLISGEPTRYDTRSAILWDDEFLYIGFWIDEPNVDAEYKERDDPIYYDNDVEVFIAGQDAYYEFEINAFGTIYEACFVWKDAYEAGDFASDPQLSPNAPNQQTFNGVGFTDHPRGERIAFLGYDFPNVQSAVHINGTINDDSDIDEGWTVELAFPWKEMHWLAQADNRSLPPNVGDQWRIDLFRFNKTKAPKPATDSSGWALGKHTVWDSHIPEIFPIITFAEE</sequence>
<evidence type="ECO:0000313" key="2">
    <source>
        <dbReference type="EMBL" id="MCC9641758.1"/>
    </source>
</evidence>
<dbReference type="PANTHER" id="PTHR35532:SF5">
    <property type="entry name" value="CARBOHYDRATE-BINDING DOMAIN-CONTAINING PROTEIN"/>
    <property type="match status" value="1"/>
</dbReference>
<keyword evidence="3" id="KW-1185">Reference proteome</keyword>
<accession>A0ABS8NFX2</accession>
<protein>
    <recommendedName>
        <fullName evidence="4">Carbohydrate-binding domain-containing protein</fullName>
    </recommendedName>
</protein>
<dbReference type="Proteomes" id="UP001430306">
    <property type="component" value="Unassembled WGS sequence"/>
</dbReference>
<dbReference type="SUPFAM" id="SSF49344">
    <property type="entry name" value="CBD9-like"/>
    <property type="match status" value="1"/>
</dbReference>
<dbReference type="RefSeq" id="WP_230272152.1">
    <property type="nucleotide sequence ID" value="NZ_JAJKFW010000012.1"/>
</dbReference>
<evidence type="ECO:0008006" key="4">
    <source>
        <dbReference type="Google" id="ProtNLM"/>
    </source>
</evidence>
<reference evidence="2" key="1">
    <citation type="submission" date="2021-11" db="EMBL/GenBank/DDBJ databases">
        <title>Genome sequence.</title>
        <authorList>
            <person name="Sun Q."/>
        </authorList>
    </citation>
    <scope>NUCLEOTIDE SEQUENCE</scope>
    <source>
        <strain evidence="2">JC740</strain>
    </source>
</reference>